<dbReference type="GO" id="GO:0022011">
    <property type="term" value="P:myelination in peripheral nervous system"/>
    <property type="evidence" value="ECO:0007669"/>
    <property type="project" value="TreeGrafter"/>
</dbReference>
<feature type="transmembrane region" description="Helical" evidence="5">
    <location>
        <begin position="95"/>
        <end position="115"/>
    </location>
</feature>
<keyword evidence="1" id="KW-0433">Leucine-rich repeat</keyword>
<dbReference type="InterPro" id="IPR005492">
    <property type="entry name" value="EPTP"/>
</dbReference>
<feature type="domain" description="LRRCT" evidence="6">
    <location>
        <begin position="412"/>
        <end position="463"/>
    </location>
</feature>
<evidence type="ECO:0000256" key="2">
    <source>
        <dbReference type="ARBA" id="ARBA00022729"/>
    </source>
</evidence>
<dbReference type="GO" id="GO:0005615">
    <property type="term" value="C:extracellular space"/>
    <property type="evidence" value="ECO:0007669"/>
    <property type="project" value="TreeGrafter"/>
</dbReference>
<proteinExistence type="predicted"/>
<evidence type="ECO:0000256" key="3">
    <source>
        <dbReference type="ARBA" id="ARBA00022737"/>
    </source>
</evidence>
<keyword evidence="4" id="KW-0325">Glycoprotein</keyword>
<dbReference type="PANTHER" id="PTHR24367">
    <property type="entry name" value="LEUCINE-RICH REPEAT-CONTAINING PROTEIN"/>
    <property type="match status" value="1"/>
</dbReference>
<sequence length="790" mass="87654">RCSWWPRGAWGASGTEPSRGWGRWSTCESHWGYWVYWFALGTTGNDWFGLVWTGLDWFILGGTGLDWFILVYTGRDWFGLVYTGRDWFGLVYTGLYWFGLVWTGYTGLYWFILVWTGNGAGGTRVPLSDTGDTGLDWFGLVWNGLDWEGLVWTGRDWFGLVWTGLDWFGLGGTGTNWEGLVILVCTGLYWSVLVCTSPYCSILVHTGPYWSVLVRTGPYWSILVRTGLYWSVLVRTGPYWSILVRTGLYWSVLVSTGPYWSVTRLYWSILVHTGPYWSILVRTGPYWSVLVRTGPYWAVLVCNWSVLVHTGPYWSILVRTGLYWSILVRTGPYWSVLVHTGPYWSILVHTGPYWSVLGRFLEDSQLRSLPPAALRGLRGLLFLSLADNLLQSLPRGLFQELPNLGHLDLRGNPLRCDCALRWLLRWLRARPGPGPEGGARCHGPAALAGTALALLGPRQLQCQRHELRPFQALPFSSLGAEPFALGGHPGVALAQPAAGACALLEWDQLGGSFRAQRVINGSSPVACHPVPLGDTLLLVVAQLGGGSWVWRRSGGPGSAFVRHQALGAGRLRRPHAVAAARLAGHLYLGVADSSKGGTSTVFRWASGGFYPHQALRPWQRDTHLEFLELGGRPALVLCGAARRPLVYRWSGDAFAPHTDIPHVPDAYAAKHFRLRGSVFLCLTRFLGDAKVMRWEGSMFREVQQVPARGSLVFQPLLLAGHRYVLLGNDFAPSRVFRLGAGGRLEPAQDLPAPTPRAFVPVAVGHRHFLVASSFKGATQIYAHVTEDVGT</sequence>
<dbReference type="SMART" id="SM00082">
    <property type="entry name" value="LRRCT"/>
    <property type="match status" value="1"/>
</dbReference>
<keyword evidence="8" id="KW-1185">Reference proteome</keyword>
<dbReference type="Gene3D" id="3.80.10.10">
    <property type="entry name" value="Ribonuclease Inhibitor"/>
    <property type="match status" value="1"/>
</dbReference>
<feature type="transmembrane region" description="Helical" evidence="5">
    <location>
        <begin position="57"/>
        <end position="74"/>
    </location>
</feature>
<dbReference type="Ensembl" id="ENSTGUT00000033407.1">
    <property type="protein sequence ID" value="ENSTGUP00000019777.1"/>
    <property type="gene ID" value="ENSTGUG00000028857.1"/>
</dbReference>
<evidence type="ECO:0000256" key="1">
    <source>
        <dbReference type="ARBA" id="ARBA00022614"/>
    </source>
</evidence>
<dbReference type="PROSITE" id="PS50912">
    <property type="entry name" value="EAR"/>
    <property type="match status" value="4"/>
</dbReference>
<dbReference type="InterPro" id="IPR032675">
    <property type="entry name" value="LRR_dom_sf"/>
</dbReference>
<keyword evidence="5" id="KW-1133">Transmembrane helix</keyword>
<dbReference type="InParanoid" id="A0A674GAM2"/>
<dbReference type="Pfam" id="PF03736">
    <property type="entry name" value="EPTP"/>
    <property type="match status" value="2"/>
</dbReference>
<keyword evidence="3" id="KW-0677">Repeat</keyword>
<reference evidence="7" key="1">
    <citation type="submission" date="2025-08" db="UniProtKB">
        <authorList>
            <consortium name="Ensembl"/>
        </authorList>
    </citation>
    <scope>IDENTIFICATION</scope>
</reference>
<dbReference type="GO" id="GO:0042551">
    <property type="term" value="P:neuron maturation"/>
    <property type="evidence" value="ECO:0007669"/>
    <property type="project" value="TreeGrafter"/>
</dbReference>
<dbReference type="PANTHER" id="PTHR24367:SF268">
    <property type="entry name" value="LEUCINE-RICH REPEAT LGI FAMILY MEMBER 4"/>
    <property type="match status" value="1"/>
</dbReference>
<dbReference type="InterPro" id="IPR009039">
    <property type="entry name" value="EAR"/>
</dbReference>
<reference evidence="7" key="2">
    <citation type="submission" date="2025-09" db="UniProtKB">
        <authorList>
            <consortium name="Ensembl"/>
        </authorList>
    </citation>
    <scope>IDENTIFICATION</scope>
</reference>
<dbReference type="GeneTree" id="ENSGT00940000159793"/>
<keyword evidence="2" id="KW-0732">Signal</keyword>
<organism evidence="7 8">
    <name type="scientific">Taeniopygia guttata</name>
    <name type="common">Zebra finch</name>
    <name type="synonym">Poephila guttata</name>
    <dbReference type="NCBI Taxonomy" id="59729"/>
    <lineage>
        <taxon>Eukaryota</taxon>
        <taxon>Metazoa</taxon>
        <taxon>Chordata</taxon>
        <taxon>Craniata</taxon>
        <taxon>Vertebrata</taxon>
        <taxon>Euteleostomi</taxon>
        <taxon>Archelosauria</taxon>
        <taxon>Archosauria</taxon>
        <taxon>Dinosauria</taxon>
        <taxon>Saurischia</taxon>
        <taxon>Theropoda</taxon>
        <taxon>Coelurosauria</taxon>
        <taxon>Aves</taxon>
        <taxon>Neognathae</taxon>
        <taxon>Neoaves</taxon>
        <taxon>Telluraves</taxon>
        <taxon>Australaves</taxon>
        <taxon>Passeriformes</taxon>
        <taxon>Passeroidea</taxon>
        <taxon>Estrildidae</taxon>
        <taxon>Estrildinae</taxon>
        <taxon>Taeniopygia</taxon>
    </lineage>
</organism>
<evidence type="ECO:0000313" key="7">
    <source>
        <dbReference type="Ensembl" id="ENSTGUP00000019777.1"/>
    </source>
</evidence>
<dbReference type="InterPro" id="IPR000483">
    <property type="entry name" value="Cys-rich_flank_reg_C"/>
</dbReference>
<dbReference type="Proteomes" id="UP000007754">
    <property type="component" value="Unplaced"/>
</dbReference>
<name>A0A674GAM2_TAEGU</name>
<evidence type="ECO:0000256" key="5">
    <source>
        <dbReference type="SAM" id="Phobius"/>
    </source>
</evidence>
<dbReference type="InterPro" id="IPR051295">
    <property type="entry name" value="LGI_related"/>
</dbReference>
<evidence type="ECO:0000313" key="8">
    <source>
        <dbReference type="Proteomes" id="UP000007754"/>
    </source>
</evidence>
<keyword evidence="5" id="KW-0812">Transmembrane</keyword>
<keyword evidence="5" id="KW-0472">Membrane</keyword>
<protein>
    <recommendedName>
        <fullName evidence="6">LRRCT domain-containing protein</fullName>
    </recommendedName>
</protein>
<dbReference type="SUPFAM" id="SSF52058">
    <property type="entry name" value="L domain-like"/>
    <property type="match status" value="1"/>
</dbReference>
<dbReference type="Pfam" id="PF13855">
    <property type="entry name" value="LRR_8"/>
    <property type="match status" value="1"/>
</dbReference>
<dbReference type="InterPro" id="IPR001611">
    <property type="entry name" value="Leu-rich_rpt"/>
</dbReference>
<dbReference type="AlphaFoldDB" id="A0A674GAM2"/>
<evidence type="ECO:0000256" key="4">
    <source>
        <dbReference type="ARBA" id="ARBA00023180"/>
    </source>
</evidence>
<accession>A0A674GAM2</accession>
<evidence type="ECO:0000259" key="6">
    <source>
        <dbReference type="SMART" id="SM00082"/>
    </source>
</evidence>